<dbReference type="RefSeq" id="WP_045802847.1">
    <property type="nucleotide sequence ID" value="NZ_CP011071.1"/>
</dbReference>
<dbReference type="STRING" id="516051.VC82_2731"/>
<keyword evidence="1" id="KW-0472">Membrane</keyword>
<feature type="transmembrane region" description="Helical" evidence="1">
    <location>
        <begin position="7"/>
        <end position="25"/>
    </location>
</feature>
<proteinExistence type="predicted"/>
<dbReference type="KEGG" id="mlt:VC82_2731"/>
<evidence type="ECO:0008006" key="4">
    <source>
        <dbReference type="Google" id="ProtNLM"/>
    </source>
</evidence>
<keyword evidence="3" id="KW-1185">Reference proteome</keyword>
<sequence>MAFLKRLGWYLVGLSIGLVFLVFFLKKKTQDTGLEFCYLPNCRVLKDLRSKPFSLSDRALAQMESQELDTLLVKSFFRDGDVDFKKSDTRSGPCKTYYISKNIEEASYTLVVISCEKEAIVQKLSKE</sequence>
<evidence type="ECO:0000313" key="3">
    <source>
        <dbReference type="Proteomes" id="UP000032726"/>
    </source>
</evidence>
<dbReference type="Proteomes" id="UP000032726">
    <property type="component" value="Chromosome"/>
</dbReference>
<dbReference type="HOGENOM" id="CLU_160616_0_0_10"/>
<gene>
    <name evidence="2" type="ORF">VC82_2731</name>
</gene>
<keyword evidence="1" id="KW-0812">Transmembrane</keyword>
<organism evidence="2 3">
    <name type="scientific">Flagellimonas lutaonensis</name>
    <dbReference type="NCBI Taxonomy" id="516051"/>
    <lineage>
        <taxon>Bacteria</taxon>
        <taxon>Pseudomonadati</taxon>
        <taxon>Bacteroidota</taxon>
        <taxon>Flavobacteriia</taxon>
        <taxon>Flavobacteriales</taxon>
        <taxon>Flavobacteriaceae</taxon>
        <taxon>Flagellimonas</taxon>
    </lineage>
</organism>
<dbReference type="OrthoDB" id="1466970at2"/>
<dbReference type="PATRIC" id="fig|516051.4.peg.2800"/>
<name>A0A0D5YWL6_9FLAO</name>
<keyword evidence="1" id="KW-1133">Transmembrane helix</keyword>
<accession>A0A0D5YWL6</accession>
<dbReference type="EMBL" id="CP011071">
    <property type="protein sequence ID" value="AKA36289.1"/>
    <property type="molecule type" value="Genomic_DNA"/>
</dbReference>
<dbReference type="AlphaFoldDB" id="A0A0D5YWL6"/>
<evidence type="ECO:0000313" key="2">
    <source>
        <dbReference type="EMBL" id="AKA36289.1"/>
    </source>
</evidence>
<protein>
    <recommendedName>
        <fullName evidence="4">DUF4258 domain-containing protein</fullName>
    </recommendedName>
</protein>
<reference evidence="2 3" key="1">
    <citation type="submission" date="2015-03" db="EMBL/GenBank/DDBJ databases">
        <title>Complete genome sequence of Muricauda lutaonensis CC-HSB-11T, isolated from a coastal hot spring.</title>
        <authorList>
            <person name="Kim K.M."/>
        </authorList>
    </citation>
    <scope>NUCLEOTIDE SEQUENCE [LARGE SCALE GENOMIC DNA]</scope>
    <source>
        <strain evidence="2 3">CC-HSB-11</strain>
    </source>
</reference>
<evidence type="ECO:0000256" key="1">
    <source>
        <dbReference type="SAM" id="Phobius"/>
    </source>
</evidence>